<organism evidence="1 2">
    <name type="scientific">Panagrolaimus sp. ES5</name>
    <dbReference type="NCBI Taxonomy" id="591445"/>
    <lineage>
        <taxon>Eukaryota</taxon>
        <taxon>Metazoa</taxon>
        <taxon>Ecdysozoa</taxon>
        <taxon>Nematoda</taxon>
        <taxon>Chromadorea</taxon>
        <taxon>Rhabditida</taxon>
        <taxon>Tylenchina</taxon>
        <taxon>Panagrolaimomorpha</taxon>
        <taxon>Panagrolaimoidea</taxon>
        <taxon>Panagrolaimidae</taxon>
        <taxon>Panagrolaimus</taxon>
    </lineage>
</organism>
<dbReference type="WBParaSite" id="ES5_v2.g14896.t1">
    <property type="protein sequence ID" value="ES5_v2.g14896.t1"/>
    <property type="gene ID" value="ES5_v2.g14896"/>
</dbReference>
<evidence type="ECO:0000313" key="1">
    <source>
        <dbReference type="Proteomes" id="UP000887579"/>
    </source>
</evidence>
<protein>
    <submittedName>
        <fullName evidence="2">Uncharacterized protein</fullName>
    </submittedName>
</protein>
<reference evidence="2" key="1">
    <citation type="submission" date="2022-11" db="UniProtKB">
        <authorList>
            <consortium name="WormBaseParasite"/>
        </authorList>
    </citation>
    <scope>IDENTIFICATION</scope>
</reference>
<accession>A0AC34FCG4</accession>
<proteinExistence type="predicted"/>
<evidence type="ECO:0000313" key="2">
    <source>
        <dbReference type="WBParaSite" id="ES5_v2.g14896.t1"/>
    </source>
</evidence>
<dbReference type="Proteomes" id="UP000887579">
    <property type="component" value="Unplaced"/>
</dbReference>
<sequence length="143" mass="16389">MSNSEIPIVQPVDVPTLLLNAVDDLIFQASNLQLMIIDHDFVKLESLTVHENKVGQLKLMKAMMKTIKKCNNVLKKAEKKLIQLISRLYFQSVVFDVENDEEFFSKCEAVLLKDAEIKLLAAYSDFWEEFLLLIAEADDDIIL</sequence>
<name>A0AC34FCG4_9BILA</name>